<dbReference type="Proteomes" id="UP000242415">
    <property type="component" value="Unassembled WGS sequence"/>
</dbReference>
<keyword evidence="2" id="KW-1133">Transmembrane helix</keyword>
<feature type="region of interest" description="Disordered" evidence="1">
    <location>
        <begin position="148"/>
        <end position="171"/>
    </location>
</feature>
<evidence type="ECO:0000313" key="3">
    <source>
        <dbReference type="EMBL" id="SDY69851.1"/>
    </source>
</evidence>
<proteinExistence type="predicted"/>
<accession>A0A1H3LZI1</accession>
<dbReference type="AlphaFoldDB" id="A0A1H3LZI1"/>
<feature type="compositionally biased region" description="Polar residues" evidence="1">
    <location>
        <begin position="162"/>
        <end position="171"/>
    </location>
</feature>
<evidence type="ECO:0000313" key="4">
    <source>
        <dbReference type="Proteomes" id="UP000242415"/>
    </source>
</evidence>
<keyword evidence="2" id="KW-0472">Membrane</keyword>
<sequence length="171" mass="18444">MTESKTDSGGHPWPWLVLCGLLVVLGPVLAIGSTVVKFGDESKKDRLRSVGVPVIATVIDSDSSTNKTLDKTTISYQVDGETFTSTIKGLPAGPTMLILIDRDDPTSFLADNGSTDDSRHPLNHWANIPWGVVLAGLGVARLVTHHRARRKAAPFPAPPRKTTTLNKRGKR</sequence>
<dbReference type="STRING" id="405436.SAMN05444365_103167"/>
<feature type="transmembrane region" description="Helical" evidence="2">
    <location>
        <begin position="12"/>
        <end position="36"/>
    </location>
</feature>
<evidence type="ECO:0000256" key="2">
    <source>
        <dbReference type="SAM" id="Phobius"/>
    </source>
</evidence>
<gene>
    <name evidence="3" type="ORF">SAMN05444365_103167</name>
</gene>
<name>A0A1H3LZI1_9ACTN</name>
<reference evidence="4" key="1">
    <citation type="submission" date="2016-10" db="EMBL/GenBank/DDBJ databases">
        <authorList>
            <person name="Varghese N."/>
            <person name="Submissions S."/>
        </authorList>
    </citation>
    <scope>NUCLEOTIDE SEQUENCE [LARGE SCALE GENOMIC DNA]</scope>
    <source>
        <strain evidence="4">DSM 45245</strain>
    </source>
</reference>
<keyword evidence="2" id="KW-0812">Transmembrane</keyword>
<evidence type="ECO:0000256" key="1">
    <source>
        <dbReference type="SAM" id="MobiDB-lite"/>
    </source>
</evidence>
<organism evidence="3 4">
    <name type="scientific">Micromonospora pattaloongensis</name>
    <dbReference type="NCBI Taxonomy" id="405436"/>
    <lineage>
        <taxon>Bacteria</taxon>
        <taxon>Bacillati</taxon>
        <taxon>Actinomycetota</taxon>
        <taxon>Actinomycetes</taxon>
        <taxon>Micromonosporales</taxon>
        <taxon>Micromonosporaceae</taxon>
        <taxon>Micromonospora</taxon>
    </lineage>
</organism>
<keyword evidence="4" id="KW-1185">Reference proteome</keyword>
<dbReference type="EMBL" id="FNPH01000003">
    <property type="protein sequence ID" value="SDY69851.1"/>
    <property type="molecule type" value="Genomic_DNA"/>
</dbReference>
<protein>
    <submittedName>
        <fullName evidence="3">Uncharacterized protein</fullName>
    </submittedName>
</protein>